<keyword evidence="4" id="KW-0863">Zinc-finger</keyword>
<name>A0A1I7XRC2_HETBA</name>
<evidence type="ECO:0000256" key="3">
    <source>
        <dbReference type="ARBA" id="ARBA00022737"/>
    </source>
</evidence>
<dbReference type="PANTHER" id="PTHR24392">
    <property type="entry name" value="ZINC FINGER PROTEIN"/>
    <property type="match status" value="1"/>
</dbReference>
<keyword evidence="5" id="KW-0862">Zinc</keyword>
<organism evidence="10 11">
    <name type="scientific">Heterorhabditis bacteriophora</name>
    <name type="common">Entomopathogenic nematode worm</name>
    <dbReference type="NCBI Taxonomy" id="37862"/>
    <lineage>
        <taxon>Eukaryota</taxon>
        <taxon>Metazoa</taxon>
        <taxon>Ecdysozoa</taxon>
        <taxon>Nematoda</taxon>
        <taxon>Chromadorea</taxon>
        <taxon>Rhabditida</taxon>
        <taxon>Rhabditina</taxon>
        <taxon>Rhabditomorpha</taxon>
        <taxon>Strongyloidea</taxon>
        <taxon>Heterorhabditidae</taxon>
        <taxon>Heterorhabditis</taxon>
    </lineage>
</organism>
<dbReference type="Gene3D" id="3.30.160.60">
    <property type="entry name" value="Classic Zinc Finger"/>
    <property type="match status" value="1"/>
</dbReference>
<dbReference type="InterPro" id="IPR013087">
    <property type="entry name" value="Znf_C2H2_type"/>
</dbReference>
<dbReference type="Proteomes" id="UP000095283">
    <property type="component" value="Unplaced"/>
</dbReference>
<feature type="region of interest" description="Disordered" evidence="8">
    <location>
        <begin position="305"/>
        <end position="328"/>
    </location>
</feature>
<keyword evidence="10" id="KW-1185">Reference proteome</keyword>
<dbReference type="GO" id="GO:0005634">
    <property type="term" value="C:nucleus"/>
    <property type="evidence" value="ECO:0007669"/>
    <property type="project" value="UniProtKB-SubCell"/>
</dbReference>
<dbReference type="PANTHER" id="PTHR24392:SF31">
    <property type="entry name" value="C2H2-TYPE DOMAIN-CONTAINING PROTEIN"/>
    <property type="match status" value="1"/>
</dbReference>
<protein>
    <submittedName>
        <fullName evidence="11">C2H2-type domain-containing protein</fullName>
    </submittedName>
</protein>
<feature type="domain" description="C2H2-type" evidence="9">
    <location>
        <begin position="206"/>
        <end position="226"/>
    </location>
</feature>
<feature type="region of interest" description="Disordered" evidence="8">
    <location>
        <begin position="56"/>
        <end position="96"/>
    </location>
</feature>
<keyword evidence="6" id="KW-0238">DNA-binding</keyword>
<proteinExistence type="predicted"/>
<keyword evidence="2" id="KW-0479">Metal-binding</keyword>
<evidence type="ECO:0000256" key="8">
    <source>
        <dbReference type="SAM" id="MobiDB-lite"/>
    </source>
</evidence>
<dbReference type="GO" id="GO:0008270">
    <property type="term" value="F:zinc ion binding"/>
    <property type="evidence" value="ECO:0007669"/>
    <property type="project" value="UniProtKB-KW"/>
</dbReference>
<keyword evidence="7" id="KW-0539">Nucleus</keyword>
<evidence type="ECO:0000313" key="10">
    <source>
        <dbReference type="Proteomes" id="UP000095283"/>
    </source>
</evidence>
<evidence type="ECO:0000313" key="11">
    <source>
        <dbReference type="WBParaSite" id="Hba_20079"/>
    </source>
</evidence>
<dbReference type="GO" id="GO:0003677">
    <property type="term" value="F:DNA binding"/>
    <property type="evidence" value="ECO:0007669"/>
    <property type="project" value="UniProtKB-KW"/>
</dbReference>
<sequence length="439" mass="49544">MDLMEDHQLLHPEGTAFIRQVQDEVDNMQHVPPVDYRCNTGSEQCLEDHMVVHSEPGSGIVTSAPSPIPETAPSTDPKPSTASVSTASNSPISQKSAPVVLKSESKIFQKVLIWNRTSVDDSSIDSVPSLRICARRGSDVIRPLSIDVAAAVERMRPTKEVFHLLRKEKQAEEQRQCPDCPFSDPDETVFRLHREMHGGRQRAYACNLCSYSCFAAEALHWHLSFHLPPLSPTSAATQRRKALGRRRFQSSEAIPLGAKHFACSQCPFRTLSETTFLRHRQGHAQVHILHIQQRLVTQMKRAAIQEEEGKRANKTRRPNKKSDKNEKNSFRICDYSATTKNIVDFHEQNHHLDQSITHLRKSAILAPDLVKLPVVTTPSERARLAGQEFRCKRCPFHSLELSALARHWEELHCETEEDKETALFLSVDMVPANSILTIA</sequence>
<evidence type="ECO:0000256" key="2">
    <source>
        <dbReference type="ARBA" id="ARBA00022723"/>
    </source>
</evidence>
<dbReference type="WBParaSite" id="Hba_20079">
    <property type="protein sequence ID" value="Hba_20079"/>
    <property type="gene ID" value="Hba_20079"/>
</dbReference>
<evidence type="ECO:0000256" key="7">
    <source>
        <dbReference type="ARBA" id="ARBA00023242"/>
    </source>
</evidence>
<accession>A0A1I7XRC2</accession>
<dbReference type="PROSITE" id="PS00028">
    <property type="entry name" value="ZINC_FINGER_C2H2_1"/>
    <property type="match status" value="1"/>
</dbReference>
<keyword evidence="3" id="KW-0677">Repeat</keyword>
<reference evidence="11" key="1">
    <citation type="submission" date="2016-11" db="UniProtKB">
        <authorList>
            <consortium name="WormBaseParasite"/>
        </authorList>
    </citation>
    <scope>IDENTIFICATION</scope>
</reference>
<feature type="compositionally biased region" description="Polar residues" evidence="8">
    <location>
        <begin position="72"/>
        <end position="96"/>
    </location>
</feature>
<evidence type="ECO:0000256" key="5">
    <source>
        <dbReference type="ARBA" id="ARBA00022833"/>
    </source>
</evidence>
<comment type="subcellular location">
    <subcellularLocation>
        <location evidence="1">Nucleus</location>
    </subcellularLocation>
</comment>
<evidence type="ECO:0000256" key="6">
    <source>
        <dbReference type="ARBA" id="ARBA00023125"/>
    </source>
</evidence>
<evidence type="ECO:0000256" key="1">
    <source>
        <dbReference type="ARBA" id="ARBA00004123"/>
    </source>
</evidence>
<dbReference type="AlphaFoldDB" id="A0A1I7XRC2"/>
<evidence type="ECO:0000259" key="9">
    <source>
        <dbReference type="PROSITE" id="PS00028"/>
    </source>
</evidence>
<dbReference type="SMART" id="SM00355">
    <property type="entry name" value="ZnF_C2H2"/>
    <property type="match status" value="5"/>
</dbReference>
<evidence type="ECO:0000256" key="4">
    <source>
        <dbReference type="ARBA" id="ARBA00022771"/>
    </source>
</evidence>